<dbReference type="AlphaFoldDB" id="Q23K55"/>
<evidence type="ECO:0008006" key="5">
    <source>
        <dbReference type="Google" id="ProtNLM"/>
    </source>
</evidence>
<evidence type="ECO:0000256" key="1">
    <source>
        <dbReference type="SAM" id="Coils"/>
    </source>
</evidence>
<evidence type="ECO:0000256" key="2">
    <source>
        <dbReference type="SAM" id="MobiDB-lite"/>
    </source>
</evidence>
<feature type="coiled-coil region" evidence="1">
    <location>
        <begin position="260"/>
        <end position="294"/>
    </location>
</feature>
<organism evidence="3 4">
    <name type="scientific">Tetrahymena thermophila (strain SB210)</name>
    <dbReference type="NCBI Taxonomy" id="312017"/>
    <lineage>
        <taxon>Eukaryota</taxon>
        <taxon>Sar</taxon>
        <taxon>Alveolata</taxon>
        <taxon>Ciliophora</taxon>
        <taxon>Intramacronucleata</taxon>
        <taxon>Oligohymenophorea</taxon>
        <taxon>Hymenostomatida</taxon>
        <taxon>Tetrahymenina</taxon>
        <taxon>Tetrahymenidae</taxon>
        <taxon>Tetrahymena</taxon>
    </lineage>
</organism>
<dbReference type="HOGENOM" id="CLU_708815_0_0_1"/>
<dbReference type="RefSeq" id="XP_001017233.3">
    <property type="nucleotide sequence ID" value="XM_001017233.4"/>
</dbReference>
<accession>Q23K55</accession>
<keyword evidence="1" id="KW-0175">Coiled coil</keyword>
<evidence type="ECO:0000313" key="3">
    <source>
        <dbReference type="EMBL" id="EAR96988.3"/>
    </source>
</evidence>
<proteinExistence type="predicted"/>
<reference evidence="4" key="1">
    <citation type="journal article" date="2006" name="PLoS Biol.">
        <title>Macronuclear genome sequence of the ciliate Tetrahymena thermophila, a model eukaryote.</title>
        <authorList>
            <person name="Eisen J.A."/>
            <person name="Coyne R.S."/>
            <person name="Wu M."/>
            <person name="Wu D."/>
            <person name="Thiagarajan M."/>
            <person name="Wortman J.R."/>
            <person name="Badger J.H."/>
            <person name="Ren Q."/>
            <person name="Amedeo P."/>
            <person name="Jones K.M."/>
            <person name="Tallon L.J."/>
            <person name="Delcher A.L."/>
            <person name="Salzberg S.L."/>
            <person name="Silva J.C."/>
            <person name="Haas B.J."/>
            <person name="Majoros W.H."/>
            <person name="Farzad M."/>
            <person name="Carlton J.M."/>
            <person name="Smith R.K. Jr."/>
            <person name="Garg J."/>
            <person name="Pearlman R.E."/>
            <person name="Karrer K.M."/>
            <person name="Sun L."/>
            <person name="Manning G."/>
            <person name="Elde N.C."/>
            <person name="Turkewitz A.P."/>
            <person name="Asai D.J."/>
            <person name="Wilkes D.E."/>
            <person name="Wang Y."/>
            <person name="Cai H."/>
            <person name="Collins K."/>
            <person name="Stewart B.A."/>
            <person name="Lee S.R."/>
            <person name="Wilamowska K."/>
            <person name="Weinberg Z."/>
            <person name="Ruzzo W.L."/>
            <person name="Wloga D."/>
            <person name="Gaertig J."/>
            <person name="Frankel J."/>
            <person name="Tsao C.-C."/>
            <person name="Gorovsky M.A."/>
            <person name="Keeling P.J."/>
            <person name="Waller R.F."/>
            <person name="Patron N.J."/>
            <person name="Cherry J.M."/>
            <person name="Stover N.A."/>
            <person name="Krieger C.J."/>
            <person name="del Toro C."/>
            <person name="Ryder H.F."/>
            <person name="Williamson S.C."/>
            <person name="Barbeau R.A."/>
            <person name="Hamilton E.P."/>
            <person name="Orias E."/>
        </authorList>
    </citation>
    <scope>NUCLEOTIDE SEQUENCE [LARGE SCALE GENOMIC DNA]</scope>
    <source>
        <strain evidence="4">SB210</strain>
    </source>
</reference>
<keyword evidence="4" id="KW-1185">Reference proteome</keyword>
<dbReference type="InParanoid" id="Q23K55"/>
<name>Q23K55_TETTS</name>
<dbReference type="KEGG" id="tet:TTHERM_00194800"/>
<dbReference type="GeneID" id="7830571"/>
<dbReference type="Proteomes" id="UP000009168">
    <property type="component" value="Unassembled WGS sequence"/>
</dbReference>
<protein>
    <recommendedName>
        <fullName evidence="5">Nucleoporin</fullName>
    </recommendedName>
</protein>
<evidence type="ECO:0000313" key="4">
    <source>
        <dbReference type="Proteomes" id="UP000009168"/>
    </source>
</evidence>
<feature type="region of interest" description="Disordered" evidence="2">
    <location>
        <begin position="1"/>
        <end position="26"/>
    </location>
</feature>
<feature type="coiled-coil region" evidence="1">
    <location>
        <begin position="160"/>
        <end position="222"/>
    </location>
</feature>
<gene>
    <name evidence="3" type="ORF">TTHERM_00194800</name>
</gene>
<feature type="compositionally biased region" description="Polar residues" evidence="2">
    <location>
        <begin position="1"/>
        <end position="10"/>
    </location>
</feature>
<dbReference type="EMBL" id="GG662673">
    <property type="protein sequence ID" value="EAR96988.3"/>
    <property type="molecule type" value="Genomic_DNA"/>
</dbReference>
<sequence>MSLFNQNQGVQIGGQKPGGLFQTTTTGQQGGGLFNNQPSLQLGGNQTGGLPVFGGNQQPAAGGTIFNNPIGQQAPAQGQGGIFANQKPIVQNQTQTNNQQQIQHTVQSQTWKEAKQLYQQLQNVKKEQISIERDVNVSDNNNIYAHKPVNILPKEFFDELTNINKDIQKTEQDVAKLVDSQRELFNQIQETRKVIQQSSLSLKQTAQQVKDIQETVNELITEQQDQKQYITNFFYTFTNYLENHQFPRLILPQPFIIKAQEKFQLKLEKLQRQIDEVEQMLQVEIQKRNDEEELAFIFVIVEQLFKYFNNVTALVYEFHKHYESFRMKIVHIQDQREFGFASDLNESTKQSLNEENRYFKLLSNISDNLEKQIRKHEEEQQIKQPNEKRI</sequence>